<keyword evidence="4" id="KW-1185">Reference proteome</keyword>
<keyword evidence="1" id="KW-0732">Signal</keyword>
<dbReference type="KEGG" id="fmr:Fuma_00250"/>
<dbReference type="RefSeq" id="WP_077022528.1">
    <property type="nucleotide sequence ID" value="NZ_CP017641.1"/>
</dbReference>
<evidence type="ECO:0000313" key="4">
    <source>
        <dbReference type="Proteomes" id="UP000187735"/>
    </source>
</evidence>
<gene>
    <name evidence="3" type="ORF">Fuma_00250</name>
</gene>
<dbReference type="OrthoDB" id="285651at2"/>
<feature type="chain" id="PRO_5010228206" description="DUF1559 domain-containing protein" evidence="1">
    <location>
        <begin position="28"/>
        <end position="755"/>
    </location>
</feature>
<name>A0A1P8W9E5_9PLAN</name>
<evidence type="ECO:0000259" key="2">
    <source>
        <dbReference type="Pfam" id="PF07596"/>
    </source>
</evidence>
<dbReference type="STRING" id="1891926.Fuma_00250"/>
<reference evidence="3 4" key="1">
    <citation type="journal article" date="2016" name="Front. Microbiol.">
        <title>Fuerstia marisgermanicae gen. nov., sp. nov., an Unusual Member of the Phylum Planctomycetes from the German Wadden Sea.</title>
        <authorList>
            <person name="Kohn T."/>
            <person name="Heuer A."/>
            <person name="Jogler M."/>
            <person name="Vollmers J."/>
            <person name="Boedeker C."/>
            <person name="Bunk B."/>
            <person name="Rast P."/>
            <person name="Borchert D."/>
            <person name="Glockner I."/>
            <person name="Freese H.M."/>
            <person name="Klenk H.P."/>
            <person name="Overmann J."/>
            <person name="Kaster A.K."/>
            <person name="Rohde M."/>
            <person name="Wiegand S."/>
            <person name="Jogler C."/>
        </authorList>
    </citation>
    <scope>NUCLEOTIDE SEQUENCE [LARGE SCALE GENOMIC DNA]</scope>
    <source>
        <strain evidence="3 4">NH11</strain>
    </source>
</reference>
<dbReference type="PANTHER" id="PTHR30093">
    <property type="entry name" value="GENERAL SECRETION PATHWAY PROTEIN G"/>
    <property type="match status" value="1"/>
</dbReference>
<proteinExistence type="predicted"/>
<feature type="domain" description="DUF1559" evidence="2">
    <location>
        <begin position="550"/>
        <end position="633"/>
    </location>
</feature>
<protein>
    <recommendedName>
        <fullName evidence="2">DUF1559 domain-containing protein</fullName>
    </recommendedName>
</protein>
<dbReference type="InterPro" id="IPR011453">
    <property type="entry name" value="DUF1559"/>
</dbReference>
<feature type="signal peptide" evidence="1">
    <location>
        <begin position="1"/>
        <end position="27"/>
    </location>
</feature>
<evidence type="ECO:0000256" key="1">
    <source>
        <dbReference type="SAM" id="SignalP"/>
    </source>
</evidence>
<feature type="domain" description="DUF1559" evidence="2">
    <location>
        <begin position="127"/>
        <end position="198"/>
    </location>
</feature>
<dbReference type="AlphaFoldDB" id="A0A1P8W9E5"/>
<accession>A0A1P8W9E5</accession>
<sequence precursor="true">MRHAIGLSLLATAALLNATLVSPFAAAQPPAADSVLNSVPDEYIAGAVMRPARILESKVVATVVKSLDEEARLADAMKSAEKSIGIDPREIEEMAVLLDRKTIFSLAGLPVSDGPDGPDAFDATGLKNQLKQVGLAMHNIHAVYNHFPDHDGVDTPDKGNLSWRVHLLPFLDHAALYNQFHMDEPWDSEHNKTLIDQMPEVFQTPGVKDKTKTSLHGIIGEATIMSGERPTKFRDILDGMSNTIMFAVAGPDKAEIWTKPGGVELKKGGPRATLGKIGKEFFMARCDGSVAALSSDMKADVFQALVTRNGREVIPDDLNQPITPKRLPTWIVRSRKPINQKNVLESLKPMGTPEAGKVGTTATHTLGEYTVAFPDERTLVAAPADLLPKILANAGASEFGTRLRKQTALNDLAAAVNFKDLKVIKDKLGGRVPMAGLVQAVESLQLTFDVGGTSKQLNTITADLSNEQSAAQLSALLQGLVQMQKAQMLGMANAPNSPVPGTWATIVAKVYDRVEVKPEGKQVHYSMSKPEDMDVFLEDLKPTLIAMQQPIKEARAAQRMNNLRQIGLAFHNYHDVYTAFPRYDGSGVNVPGHVRRGLSWRVHLLPFLEGGELYERFHLDEPWDSEHNKTLIEEMPDVFKTEGVEKPGHTAMHVFIGEDTAFGDGTKAPRIRDYRDGTSNTFLAVEAGPDTAEIWTKPGGLKFTGKDSIELLGKIGDSFLVLMCDGAVRNVSKDIAADQLNNLIQHNDGNVVGDF</sequence>
<organism evidence="3 4">
    <name type="scientific">Fuerstiella marisgermanici</name>
    <dbReference type="NCBI Taxonomy" id="1891926"/>
    <lineage>
        <taxon>Bacteria</taxon>
        <taxon>Pseudomonadati</taxon>
        <taxon>Planctomycetota</taxon>
        <taxon>Planctomycetia</taxon>
        <taxon>Planctomycetales</taxon>
        <taxon>Planctomycetaceae</taxon>
        <taxon>Fuerstiella</taxon>
    </lineage>
</organism>
<dbReference type="EMBL" id="CP017641">
    <property type="protein sequence ID" value="APZ90669.1"/>
    <property type="molecule type" value="Genomic_DNA"/>
</dbReference>
<dbReference type="Proteomes" id="UP000187735">
    <property type="component" value="Chromosome"/>
</dbReference>
<evidence type="ECO:0000313" key="3">
    <source>
        <dbReference type="EMBL" id="APZ90669.1"/>
    </source>
</evidence>
<dbReference type="PANTHER" id="PTHR30093:SF2">
    <property type="entry name" value="TYPE II SECRETION SYSTEM PROTEIN H"/>
    <property type="match status" value="1"/>
</dbReference>
<dbReference type="Pfam" id="PF07596">
    <property type="entry name" value="SBP_bac_10"/>
    <property type="match status" value="2"/>
</dbReference>